<protein>
    <submittedName>
        <fullName evidence="2">Uncharacterized protein</fullName>
    </submittedName>
</protein>
<accession>A0A4Z2JIW8</accession>
<dbReference type="AlphaFoldDB" id="A0A4Z2JIW8"/>
<reference evidence="2 3" key="1">
    <citation type="submission" date="2019-03" db="EMBL/GenBank/DDBJ databases">
        <title>First draft genome of Liparis tanakae, snailfish: a comprehensive survey of snailfish specific genes.</title>
        <authorList>
            <person name="Kim W."/>
            <person name="Song I."/>
            <person name="Jeong J.-H."/>
            <person name="Kim D."/>
            <person name="Kim S."/>
            <person name="Ryu S."/>
            <person name="Song J.Y."/>
            <person name="Lee S.K."/>
        </authorList>
    </citation>
    <scope>NUCLEOTIDE SEQUENCE [LARGE SCALE GENOMIC DNA]</scope>
    <source>
        <tissue evidence="2">Muscle</tissue>
    </source>
</reference>
<name>A0A4Z2JIW8_9TELE</name>
<sequence>MGRIRGAVADRRAHNAVARTPAPCRSVESPASSPTPSDSSPSARRISRRGVNSVQPSSSGVKWRCECDPDADLGYEV</sequence>
<feature type="compositionally biased region" description="Acidic residues" evidence="1">
    <location>
        <begin position="68"/>
        <end position="77"/>
    </location>
</feature>
<proteinExistence type="predicted"/>
<evidence type="ECO:0000313" key="2">
    <source>
        <dbReference type="EMBL" id="TNN89704.1"/>
    </source>
</evidence>
<dbReference type="Proteomes" id="UP000314294">
    <property type="component" value="Unassembled WGS sequence"/>
</dbReference>
<dbReference type="EMBL" id="SRLO01000001">
    <property type="protein sequence ID" value="TNN89704.1"/>
    <property type="molecule type" value="Genomic_DNA"/>
</dbReference>
<feature type="compositionally biased region" description="Low complexity" evidence="1">
    <location>
        <begin position="29"/>
        <end position="42"/>
    </location>
</feature>
<gene>
    <name evidence="2" type="ORF">EYF80_000307</name>
</gene>
<feature type="compositionally biased region" description="Polar residues" evidence="1">
    <location>
        <begin position="50"/>
        <end position="60"/>
    </location>
</feature>
<keyword evidence="3" id="KW-1185">Reference proteome</keyword>
<comment type="caution">
    <text evidence="2">The sequence shown here is derived from an EMBL/GenBank/DDBJ whole genome shotgun (WGS) entry which is preliminary data.</text>
</comment>
<organism evidence="2 3">
    <name type="scientific">Liparis tanakae</name>
    <name type="common">Tanaka's snailfish</name>
    <dbReference type="NCBI Taxonomy" id="230148"/>
    <lineage>
        <taxon>Eukaryota</taxon>
        <taxon>Metazoa</taxon>
        <taxon>Chordata</taxon>
        <taxon>Craniata</taxon>
        <taxon>Vertebrata</taxon>
        <taxon>Euteleostomi</taxon>
        <taxon>Actinopterygii</taxon>
        <taxon>Neopterygii</taxon>
        <taxon>Teleostei</taxon>
        <taxon>Neoteleostei</taxon>
        <taxon>Acanthomorphata</taxon>
        <taxon>Eupercaria</taxon>
        <taxon>Perciformes</taxon>
        <taxon>Cottioidei</taxon>
        <taxon>Cottales</taxon>
        <taxon>Liparidae</taxon>
        <taxon>Liparis</taxon>
    </lineage>
</organism>
<evidence type="ECO:0000256" key="1">
    <source>
        <dbReference type="SAM" id="MobiDB-lite"/>
    </source>
</evidence>
<evidence type="ECO:0000313" key="3">
    <source>
        <dbReference type="Proteomes" id="UP000314294"/>
    </source>
</evidence>
<feature type="region of interest" description="Disordered" evidence="1">
    <location>
        <begin position="1"/>
        <end position="77"/>
    </location>
</feature>